<evidence type="ECO:0000256" key="1">
    <source>
        <dbReference type="SAM" id="MobiDB-lite"/>
    </source>
</evidence>
<dbReference type="EMBL" id="BMJQ01000037">
    <property type="protein sequence ID" value="GGF51057.1"/>
    <property type="molecule type" value="Genomic_DNA"/>
</dbReference>
<comment type="caution">
    <text evidence="6">The sequence shown here is derived from an EMBL/GenBank/DDBJ whole genome shotgun (WGS) entry which is preliminary data.</text>
</comment>
<evidence type="ECO:0000313" key="6">
    <source>
        <dbReference type="EMBL" id="GGF51057.1"/>
    </source>
</evidence>
<reference evidence="6" key="1">
    <citation type="journal article" date="2014" name="Int. J. Syst. Evol. Microbiol.">
        <title>Complete genome sequence of Corynebacterium casei LMG S-19264T (=DSM 44701T), isolated from a smear-ripened cheese.</title>
        <authorList>
            <consortium name="US DOE Joint Genome Institute (JGI-PGF)"/>
            <person name="Walter F."/>
            <person name="Albersmeier A."/>
            <person name="Kalinowski J."/>
            <person name="Ruckert C."/>
        </authorList>
    </citation>
    <scope>NUCLEOTIDE SEQUENCE</scope>
    <source>
        <strain evidence="6">CGMCC 1.15725</strain>
    </source>
</reference>
<dbReference type="PANTHER" id="PTHR33678">
    <property type="entry name" value="BLL1576 PROTEIN"/>
    <property type="match status" value="1"/>
</dbReference>
<accession>A0A8J3E744</accession>
<feature type="compositionally biased region" description="Basic and acidic residues" evidence="1">
    <location>
        <begin position="124"/>
        <end position="141"/>
    </location>
</feature>
<keyword evidence="7" id="KW-1185">Reference proteome</keyword>
<proteinExistence type="predicted"/>
<dbReference type="InterPro" id="IPR024463">
    <property type="entry name" value="Transposase_TnpC_homeodom"/>
</dbReference>
<dbReference type="RefSeq" id="WP_229744163.1">
    <property type="nucleotide sequence ID" value="NZ_BMJQ01000037.1"/>
</dbReference>
<evidence type="ECO:0000259" key="5">
    <source>
        <dbReference type="Pfam" id="PF13817"/>
    </source>
</evidence>
<dbReference type="Pfam" id="PF13007">
    <property type="entry name" value="LZ_Tnp_IS66"/>
    <property type="match status" value="1"/>
</dbReference>
<gene>
    <name evidence="6" type="ORF">GCM10011611_66860</name>
</gene>
<evidence type="ECO:0000313" key="7">
    <source>
        <dbReference type="Proteomes" id="UP000646365"/>
    </source>
</evidence>
<dbReference type="Pfam" id="PF13005">
    <property type="entry name" value="zf-IS66"/>
    <property type="match status" value="1"/>
</dbReference>
<dbReference type="AlphaFoldDB" id="A0A8J3E744"/>
<feature type="domain" description="Transposase IS66 central" evidence="2">
    <location>
        <begin position="210"/>
        <end position="499"/>
    </location>
</feature>
<evidence type="ECO:0000259" key="4">
    <source>
        <dbReference type="Pfam" id="PF13007"/>
    </source>
</evidence>
<organism evidence="6 7">
    <name type="scientific">Aliidongia dinghuensis</name>
    <dbReference type="NCBI Taxonomy" id="1867774"/>
    <lineage>
        <taxon>Bacteria</taxon>
        <taxon>Pseudomonadati</taxon>
        <taxon>Pseudomonadota</taxon>
        <taxon>Alphaproteobacteria</taxon>
        <taxon>Rhodospirillales</taxon>
        <taxon>Dongiaceae</taxon>
        <taxon>Aliidongia</taxon>
    </lineage>
</organism>
<dbReference type="Proteomes" id="UP000646365">
    <property type="component" value="Unassembled WGS sequence"/>
</dbReference>
<dbReference type="InterPro" id="IPR024474">
    <property type="entry name" value="Znf_dom_IS66"/>
</dbReference>
<feature type="domain" description="Transposase TnpC homeodomain" evidence="4">
    <location>
        <begin position="71"/>
        <end position="144"/>
    </location>
</feature>
<dbReference type="PANTHER" id="PTHR33678:SF1">
    <property type="entry name" value="BLL1576 PROTEIN"/>
    <property type="match status" value="1"/>
</dbReference>
<dbReference type="InterPro" id="IPR052344">
    <property type="entry name" value="Transposase-related"/>
</dbReference>
<protein>
    <submittedName>
        <fullName evidence="6">Transposase</fullName>
    </submittedName>
</protein>
<dbReference type="InterPro" id="IPR039552">
    <property type="entry name" value="IS66_C"/>
</dbReference>
<feature type="domain" description="Transposase IS66 zinc-finger binding" evidence="3">
    <location>
        <begin position="152"/>
        <end position="195"/>
    </location>
</feature>
<evidence type="ECO:0000259" key="3">
    <source>
        <dbReference type="Pfam" id="PF13005"/>
    </source>
</evidence>
<dbReference type="NCBIfam" id="NF033517">
    <property type="entry name" value="transpos_IS66"/>
    <property type="match status" value="1"/>
</dbReference>
<reference evidence="6" key="2">
    <citation type="submission" date="2020-09" db="EMBL/GenBank/DDBJ databases">
        <authorList>
            <person name="Sun Q."/>
            <person name="Zhou Y."/>
        </authorList>
    </citation>
    <scope>NUCLEOTIDE SEQUENCE</scope>
    <source>
        <strain evidence="6">CGMCC 1.15725</strain>
    </source>
</reference>
<dbReference type="Pfam" id="PF03050">
    <property type="entry name" value="DDE_Tnp_IS66"/>
    <property type="match status" value="1"/>
</dbReference>
<feature type="region of interest" description="Disordered" evidence="1">
    <location>
        <begin position="113"/>
        <end position="141"/>
    </location>
</feature>
<evidence type="ECO:0000259" key="2">
    <source>
        <dbReference type="Pfam" id="PF03050"/>
    </source>
</evidence>
<dbReference type="Pfam" id="PF13817">
    <property type="entry name" value="DDE_Tnp_IS66_C"/>
    <property type="match status" value="1"/>
</dbReference>
<feature type="domain" description="Transposase IS66 C-terminal" evidence="5">
    <location>
        <begin position="506"/>
        <end position="544"/>
    </location>
</feature>
<sequence length="556" mass="61067">MSLDTAILPSDPEALRAFALACQAELAAANSTLDITKAERDAVTAERDAAAAELRAAKAAVLFTRLEIEKLKMQLAKLRRMQFGQSSERLNRQIEQLELQLEELETVEAQVEAQAEASGQVSTRPERMRPKRRPLPDHLPRQDILHEPADACTCSACGAGMSKLGEDVTEVLDYVPGRFQVLRHVRPKYACQRCDRITQAPAPALPIPRGRPSAALLAHVLVAKYCDHLPLYRQSAIYARDGVDLDRSTLADWVGQAAWLLDPIVESIRAHVFAAEKIHGDDTPVPVLAPGTGKTKTGRLWVYVRDDRPFCGTAPPAAAFFYSPDRKGERPQEHLNGFTGFLQADAYAGYDALYDPGRAEPGPIIEVACWAHCRRKYFDVWEATKSAVAKEALDRIAAVYAIEAEARGKPAAERVAVRSKAAPLIDGFFEWGTATLSKLSAKSALAEAFRYTLKRRAALVRFLDDGRLEADNNRAENCLRGVALGRKNWTFAGSDAGGERAAAIYTIIETAKLNGIDPEAYLRDVLGGIADGHPISRIAVLMPWVRRERLGDLGIE</sequence>
<dbReference type="InterPro" id="IPR004291">
    <property type="entry name" value="Transposase_IS66_central"/>
</dbReference>
<name>A0A8J3E744_9PROT</name>